<dbReference type="EMBL" id="CAAALY010019125">
    <property type="protein sequence ID" value="VEL13845.1"/>
    <property type="molecule type" value="Genomic_DNA"/>
</dbReference>
<accession>A0A3S4ZKJ9</accession>
<evidence type="ECO:0000313" key="2">
    <source>
        <dbReference type="Proteomes" id="UP000784294"/>
    </source>
</evidence>
<keyword evidence="2" id="KW-1185">Reference proteome</keyword>
<comment type="caution">
    <text evidence="1">The sequence shown here is derived from an EMBL/GenBank/DDBJ whole genome shotgun (WGS) entry which is preliminary data.</text>
</comment>
<evidence type="ECO:0000313" key="1">
    <source>
        <dbReference type="EMBL" id="VEL13845.1"/>
    </source>
</evidence>
<proteinExistence type="predicted"/>
<name>A0A3S4ZKJ9_9PLAT</name>
<sequence>MCRWTNIILAVGLVASLSWPTVFLSPAVMPQSFESLREAQPKGFRHLMLPIDAAKHCLTGEETVARSESSDGRGGQPNLLSVLPGLGWDNLENQERGPTIDRERYTLCRLSSDGSLLIPDDADVGEFLAHYNHYWLLHGFGGTVLSELVWQNISSTSGLNC</sequence>
<dbReference type="Proteomes" id="UP000784294">
    <property type="component" value="Unassembled WGS sequence"/>
</dbReference>
<protein>
    <submittedName>
        <fullName evidence="1">Uncharacterized protein</fullName>
    </submittedName>
</protein>
<gene>
    <name evidence="1" type="ORF">PXEA_LOCUS7285</name>
</gene>
<reference evidence="1" key="1">
    <citation type="submission" date="2018-11" db="EMBL/GenBank/DDBJ databases">
        <authorList>
            <consortium name="Pathogen Informatics"/>
        </authorList>
    </citation>
    <scope>NUCLEOTIDE SEQUENCE</scope>
</reference>
<dbReference type="AlphaFoldDB" id="A0A3S4ZKJ9"/>
<organism evidence="1 2">
    <name type="scientific">Protopolystoma xenopodis</name>
    <dbReference type="NCBI Taxonomy" id="117903"/>
    <lineage>
        <taxon>Eukaryota</taxon>
        <taxon>Metazoa</taxon>
        <taxon>Spiralia</taxon>
        <taxon>Lophotrochozoa</taxon>
        <taxon>Platyhelminthes</taxon>
        <taxon>Monogenea</taxon>
        <taxon>Polyopisthocotylea</taxon>
        <taxon>Polystomatidea</taxon>
        <taxon>Polystomatidae</taxon>
        <taxon>Protopolystoma</taxon>
    </lineage>
</organism>
<dbReference type="OrthoDB" id="5950457at2759"/>